<evidence type="ECO:0000313" key="11">
    <source>
        <dbReference type="Proteomes" id="UP000019384"/>
    </source>
</evidence>
<feature type="region of interest" description="Disordered" evidence="9">
    <location>
        <begin position="52"/>
        <end position="80"/>
    </location>
</feature>
<feature type="transmembrane region" description="Helical" evidence="8">
    <location>
        <begin position="225"/>
        <end position="242"/>
    </location>
</feature>
<feature type="compositionally biased region" description="Basic and acidic residues" evidence="9">
    <location>
        <begin position="1"/>
        <end position="10"/>
    </location>
</feature>
<feature type="transmembrane region" description="Helical" evidence="8">
    <location>
        <begin position="494"/>
        <end position="519"/>
    </location>
</feature>
<comment type="subcellular location">
    <subcellularLocation>
        <location evidence="2 8">Cell membrane</location>
        <topology evidence="2 8">Multi-pass membrane protein</topology>
    </subcellularLocation>
</comment>
<evidence type="ECO:0000256" key="7">
    <source>
        <dbReference type="ARBA" id="ARBA00023136"/>
    </source>
</evidence>
<keyword evidence="7 8" id="KW-0472">Membrane</keyword>
<dbReference type="Pfam" id="PF04515">
    <property type="entry name" value="Choline_transpo"/>
    <property type="match status" value="1"/>
</dbReference>
<dbReference type="GeneID" id="34521082"/>
<evidence type="ECO:0000256" key="1">
    <source>
        <dbReference type="ARBA" id="ARBA00002957"/>
    </source>
</evidence>
<dbReference type="RefSeq" id="XP_022459694.1">
    <property type="nucleotide sequence ID" value="XM_022602119.1"/>
</dbReference>
<organism evidence="10 11">
    <name type="scientific">Kuraishia capsulata CBS 1993</name>
    <dbReference type="NCBI Taxonomy" id="1382522"/>
    <lineage>
        <taxon>Eukaryota</taxon>
        <taxon>Fungi</taxon>
        <taxon>Dikarya</taxon>
        <taxon>Ascomycota</taxon>
        <taxon>Saccharomycotina</taxon>
        <taxon>Pichiomycetes</taxon>
        <taxon>Pichiales</taxon>
        <taxon>Pichiaceae</taxon>
        <taxon>Kuraishia</taxon>
    </lineage>
</organism>
<feature type="transmembrane region" description="Helical" evidence="8">
    <location>
        <begin position="291"/>
        <end position="312"/>
    </location>
</feature>
<dbReference type="AlphaFoldDB" id="W6MMD4"/>
<evidence type="ECO:0000313" key="10">
    <source>
        <dbReference type="EMBL" id="CDK27701.1"/>
    </source>
</evidence>
<dbReference type="PANTHER" id="PTHR12385:SF4">
    <property type="entry name" value="PROTEIN PNS1"/>
    <property type="match status" value="1"/>
</dbReference>
<dbReference type="HOGENOM" id="CLU_026724_0_0_1"/>
<keyword evidence="11" id="KW-1185">Reference proteome</keyword>
<evidence type="ECO:0000256" key="6">
    <source>
        <dbReference type="ARBA" id="ARBA00022989"/>
    </source>
</evidence>
<evidence type="ECO:0000256" key="8">
    <source>
        <dbReference type="RuleBase" id="RU368066"/>
    </source>
</evidence>
<dbReference type="PANTHER" id="PTHR12385">
    <property type="entry name" value="CHOLINE TRANSPORTER-LIKE (SLC FAMILY 44)"/>
    <property type="match status" value="1"/>
</dbReference>
<dbReference type="OrthoDB" id="44736at2759"/>
<keyword evidence="5 8" id="KW-0812">Transmembrane</keyword>
<accession>W6MMD4</accession>
<dbReference type="EMBL" id="HG793128">
    <property type="protein sequence ID" value="CDK27701.1"/>
    <property type="molecule type" value="Genomic_DNA"/>
</dbReference>
<dbReference type="Proteomes" id="UP000019384">
    <property type="component" value="Unassembled WGS sequence"/>
</dbReference>
<comment type="similarity">
    <text evidence="3 8">Belongs to the CTL (choline transporter-like) family.</text>
</comment>
<feature type="transmembrane region" description="Helical" evidence="8">
    <location>
        <begin position="150"/>
        <end position="171"/>
    </location>
</feature>
<evidence type="ECO:0000256" key="4">
    <source>
        <dbReference type="ARBA" id="ARBA00015388"/>
    </source>
</evidence>
<evidence type="ECO:0000256" key="9">
    <source>
        <dbReference type="SAM" id="MobiDB-lite"/>
    </source>
</evidence>
<dbReference type="GO" id="GO:0005886">
    <property type="term" value="C:plasma membrane"/>
    <property type="evidence" value="ECO:0007669"/>
    <property type="project" value="UniProtKB-SubCell"/>
</dbReference>
<proteinExistence type="inferred from homology"/>
<evidence type="ECO:0000256" key="5">
    <source>
        <dbReference type="ARBA" id="ARBA00022692"/>
    </source>
</evidence>
<dbReference type="InterPro" id="IPR007603">
    <property type="entry name" value="Choline_transptr-like"/>
</dbReference>
<evidence type="ECO:0000256" key="2">
    <source>
        <dbReference type="ARBA" id="ARBA00004651"/>
    </source>
</evidence>
<feature type="compositionally biased region" description="Polar residues" evidence="9">
    <location>
        <begin position="22"/>
        <end position="37"/>
    </location>
</feature>
<reference evidence="10" key="2">
    <citation type="submission" date="2014-02" db="EMBL/GenBank/DDBJ databases">
        <title>Complete DNA sequence of /Kuraishia capsulata/ illustrates novel genomic features among budding yeasts (/Saccharomycotina/).</title>
        <authorList>
            <person name="Morales L."/>
            <person name="Noel B."/>
            <person name="Porcel B."/>
            <person name="Marcet-Houben M."/>
            <person name="Hullo M-F."/>
            <person name="Sacerdot C."/>
            <person name="Tekaia F."/>
            <person name="Leh-Louis V."/>
            <person name="Despons L."/>
            <person name="Khanna V."/>
            <person name="Aury J-M."/>
            <person name="Barbe V."/>
            <person name="Couloux A."/>
            <person name="Labadie K."/>
            <person name="Pelletier E."/>
            <person name="Souciet J-L."/>
            <person name="Boekhout T."/>
            <person name="Gabaldon T."/>
            <person name="Wincker P."/>
            <person name="Dujon B."/>
        </authorList>
    </citation>
    <scope>NUCLEOTIDE SEQUENCE</scope>
    <source>
        <strain evidence="10">CBS 1993</strain>
    </source>
</reference>
<feature type="compositionally biased region" description="Pro residues" evidence="9">
    <location>
        <begin position="63"/>
        <end position="76"/>
    </location>
</feature>
<feature type="transmembrane region" description="Helical" evidence="8">
    <location>
        <begin position="388"/>
        <end position="407"/>
    </location>
</feature>
<feature type="transmembrane region" description="Helical" evidence="8">
    <location>
        <begin position="178"/>
        <end position="195"/>
    </location>
</feature>
<evidence type="ECO:0000256" key="3">
    <source>
        <dbReference type="ARBA" id="ARBA00007168"/>
    </source>
</evidence>
<name>W6MMD4_9ASCO</name>
<gene>
    <name evidence="10" type="ORF">KUCA_T00003680001</name>
</gene>
<feature type="transmembrane region" description="Helical" evidence="8">
    <location>
        <begin position="201"/>
        <end position="218"/>
    </location>
</feature>
<feature type="transmembrane region" description="Helical" evidence="8">
    <location>
        <begin position="95"/>
        <end position="113"/>
    </location>
</feature>
<comment type="function">
    <text evidence="1 8">Probably involved in transport through the plasma membrane.</text>
</comment>
<dbReference type="GO" id="GO:0022857">
    <property type="term" value="F:transmembrane transporter activity"/>
    <property type="evidence" value="ECO:0007669"/>
    <property type="project" value="UniProtKB-UniRule"/>
</dbReference>
<protein>
    <recommendedName>
        <fullName evidence="4 8">Protein PNS1</fullName>
    </recommendedName>
</protein>
<feature type="region of interest" description="Disordered" evidence="9">
    <location>
        <begin position="1"/>
        <end position="37"/>
    </location>
</feature>
<sequence>MSKKDLKDSKSPVSERSPLLTFESNSNATPTSSLRDSVNTALETTIFFQTRHEGQFEDDPDDPPPPYSFEAPPPPVESESFSKSFEAIDNKYKDFPFVLLFFGFVAGFVFLAVKSLQNLMSRDSYYTRLFQLFGAGYGDDYGDYKPQHRLLLVFLVLPVISSIGGLVCAYITPYHFMMTALLSIPISCLSGALIALGHGSVPGMVFSVVTALVAFLIVSKYSARIKFSAVILKIVIHVLTWHPGSWFVALFGSLFTGFVFVIYAIMVAIVAADRYEIDSKDRYNYDGEKKWLFSSDTGFILAFCLFTCYYTFEVIRNVIHVTISGIYGTWYYFSKSSKCPRYPALGAFNRAVTHSFGSICMGSLVSAAMRFTTKVLSFIRTNREYREAGSLVLDVLVYVASFFYKMLQFFNNFSYSYIALHGKDYVTSAYDTYHLLTVRGVMTVFSDCVIEVTLNFYVWVVSILSSFIVYIFLKYIEQEVDATRITIFVLGEFFISRLICNVTLSTLTSGFFTLLVVLAESPEILEKSYPEYYEQLCSYQPKLRTSLHVAIPSSPGV</sequence>
<keyword evidence="6 8" id="KW-1133">Transmembrane helix</keyword>
<reference evidence="10" key="1">
    <citation type="submission" date="2013-12" db="EMBL/GenBank/DDBJ databases">
        <authorList>
            <person name="Genoscope - CEA"/>
        </authorList>
    </citation>
    <scope>NUCLEOTIDE SEQUENCE</scope>
    <source>
        <strain evidence="10">CBS 1993</strain>
    </source>
</reference>
<feature type="transmembrane region" description="Helical" evidence="8">
    <location>
        <begin position="318"/>
        <end position="333"/>
    </location>
</feature>
<feature type="transmembrane region" description="Helical" evidence="8">
    <location>
        <begin position="248"/>
        <end position="271"/>
    </location>
</feature>
<feature type="transmembrane region" description="Helical" evidence="8">
    <location>
        <begin position="456"/>
        <end position="473"/>
    </location>
</feature>